<dbReference type="EMBL" id="QWVT01000039">
    <property type="protein sequence ID" value="RID82343.1"/>
    <property type="molecule type" value="Genomic_DNA"/>
</dbReference>
<evidence type="ECO:0000313" key="3">
    <source>
        <dbReference type="Proteomes" id="UP000265816"/>
    </source>
</evidence>
<keyword evidence="1" id="KW-0812">Transmembrane</keyword>
<accession>A0A398B3K6</accession>
<dbReference type="AlphaFoldDB" id="A0A398B3K6"/>
<proteinExistence type="predicted"/>
<keyword evidence="1" id="KW-0472">Membrane</keyword>
<keyword evidence="3" id="KW-1185">Reference proteome</keyword>
<protein>
    <submittedName>
        <fullName evidence="2">Uncharacterized protein</fullName>
    </submittedName>
</protein>
<dbReference type="OrthoDB" id="7054801at2"/>
<reference evidence="2 3" key="1">
    <citation type="submission" date="2018-08" db="EMBL/GenBank/DDBJ databases">
        <title>Bacillus jemisoniae sp. nov., Bacillus chryseoplanitiae sp. nov., Bacillus resnikiae sp. nov., and Bacillus frankliniae sp. nov., isolated from Viking spacecraft and associated surfaces.</title>
        <authorList>
            <person name="Seuylemezian A."/>
            <person name="Vaishampayan P."/>
        </authorList>
    </citation>
    <scope>NUCLEOTIDE SEQUENCE [LARGE SCALE GENOMIC DNA]</scope>
    <source>
        <strain evidence="2 3">JJ-247</strain>
    </source>
</reference>
<dbReference type="Proteomes" id="UP000265816">
    <property type="component" value="Unassembled WGS sequence"/>
</dbReference>
<comment type="caution">
    <text evidence="2">The sequence shown here is derived from an EMBL/GenBank/DDBJ whole genome shotgun (WGS) entry which is preliminary data.</text>
</comment>
<feature type="transmembrane region" description="Helical" evidence="1">
    <location>
        <begin position="41"/>
        <end position="60"/>
    </location>
</feature>
<sequence length="104" mass="11593">MARINKWFSLAIFLALPLVLSFVVWPQTAGADSSVGTWFHWAKVYSALAGALGFLALRFIPGLPDKKWALVFPPFILALNILETVTREFQYYSSNGLVDGQENT</sequence>
<evidence type="ECO:0000313" key="2">
    <source>
        <dbReference type="EMBL" id="RID82343.1"/>
    </source>
</evidence>
<name>A0A398B3K6_9BACI</name>
<dbReference type="InterPro" id="IPR043747">
    <property type="entry name" value="DUF5692"/>
</dbReference>
<evidence type="ECO:0000256" key="1">
    <source>
        <dbReference type="SAM" id="Phobius"/>
    </source>
</evidence>
<keyword evidence="1" id="KW-1133">Transmembrane helix</keyword>
<organism evidence="2 3">
    <name type="scientific">Mesobacillus zeae</name>
    <dbReference type="NCBI Taxonomy" id="1917180"/>
    <lineage>
        <taxon>Bacteria</taxon>
        <taxon>Bacillati</taxon>
        <taxon>Bacillota</taxon>
        <taxon>Bacilli</taxon>
        <taxon>Bacillales</taxon>
        <taxon>Bacillaceae</taxon>
        <taxon>Mesobacillus</taxon>
    </lineage>
</organism>
<dbReference type="Pfam" id="PF18948">
    <property type="entry name" value="DUF5692"/>
    <property type="match status" value="1"/>
</dbReference>
<gene>
    <name evidence="2" type="ORF">D1970_19450</name>
</gene>